<reference evidence="1 2" key="1">
    <citation type="journal article" date="2015" name="Fungal Genet. Biol.">
        <title>Evolution of novel wood decay mechanisms in Agaricales revealed by the genome sequences of Fistulina hepatica and Cylindrobasidium torrendii.</title>
        <authorList>
            <person name="Floudas D."/>
            <person name="Held B.W."/>
            <person name="Riley R."/>
            <person name="Nagy L.G."/>
            <person name="Koehler G."/>
            <person name="Ransdell A.S."/>
            <person name="Younus H."/>
            <person name="Chow J."/>
            <person name="Chiniquy J."/>
            <person name="Lipzen A."/>
            <person name="Tritt A."/>
            <person name="Sun H."/>
            <person name="Haridas S."/>
            <person name="LaButti K."/>
            <person name="Ohm R.A."/>
            <person name="Kues U."/>
            <person name="Blanchette R.A."/>
            <person name="Grigoriev I.V."/>
            <person name="Minto R.E."/>
            <person name="Hibbett D.S."/>
        </authorList>
    </citation>
    <scope>NUCLEOTIDE SEQUENCE [LARGE SCALE GENOMIC DNA]</scope>
    <source>
        <strain evidence="1 2">ATCC 64428</strain>
    </source>
</reference>
<dbReference type="AlphaFoldDB" id="A0A0D7AAY6"/>
<accession>A0A0D7AAY6</accession>
<evidence type="ECO:0000313" key="2">
    <source>
        <dbReference type="Proteomes" id="UP000054144"/>
    </source>
</evidence>
<proteinExistence type="predicted"/>
<keyword evidence="2" id="KW-1185">Reference proteome</keyword>
<dbReference type="Proteomes" id="UP000054144">
    <property type="component" value="Unassembled WGS sequence"/>
</dbReference>
<evidence type="ECO:0000313" key="1">
    <source>
        <dbReference type="EMBL" id="KIY47106.1"/>
    </source>
</evidence>
<name>A0A0D7AAY6_9AGAR</name>
<sequence>MEFGTSLQGHISWWTKNAEVHMPCIPCLAEVDAEAALENAQVPPPYDLKIWMPSHIYKHGHIGARNLQDQMLRDSLDAYAKQQAALHLQWSAQFKEMWADILIWIPQGTVPDNLHSEDAIARPPE</sequence>
<dbReference type="OrthoDB" id="3232711at2759"/>
<dbReference type="EMBL" id="KN882013">
    <property type="protein sequence ID" value="KIY47106.1"/>
    <property type="molecule type" value="Genomic_DNA"/>
</dbReference>
<gene>
    <name evidence="1" type="ORF">FISHEDRAFT_75020</name>
</gene>
<organism evidence="1 2">
    <name type="scientific">Fistulina hepatica ATCC 64428</name>
    <dbReference type="NCBI Taxonomy" id="1128425"/>
    <lineage>
        <taxon>Eukaryota</taxon>
        <taxon>Fungi</taxon>
        <taxon>Dikarya</taxon>
        <taxon>Basidiomycota</taxon>
        <taxon>Agaricomycotina</taxon>
        <taxon>Agaricomycetes</taxon>
        <taxon>Agaricomycetidae</taxon>
        <taxon>Agaricales</taxon>
        <taxon>Fistulinaceae</taxon>
        <taxon>Fistulina</taxon>
    </lineage>
</organism>
<protein>
    <submittedName>
        <fullName evidence="1">Uncharacterized protein</fullName>
    </submittedName>
</protein>